<feature type="transmembrane region" description="Helical" evidence="1">
    <location>
        <begin position="44"/>
        <end position="68"/>
    </location>
</feature>
<keyword evidence="1" id="KW-1133">Transmembrane helix</keyword>
<keyword evidence="1" id="KW-0812">Transmembrane</keyword>
<keyword evidence="1" id="KW-0472">Membrane</keyword>
<evidence type="ECO:0000313" key="3">
    <source>
        <dbReference type="Proteomes" id="UP001162164"/>
    </source>
</evidence>
<proteinExistence type="predicted"/>
<reference evidence="2" key="1">
    <citation type="journal article" date="2023" name="Insect Mol. Biol.">
        <title>Genome sequencing provides insights into the evolution of gene families encoding plant cell wall-degrading enzymes in longhorned beetles.</title>
        <authorList>
            <person name="Shin N.R."/>
            <person name="Okamura Y."/>
            <person name="Kirsch R."/>
            <person name="Pauchet Y."/>
        </authorList>
    </citation>
    <scope>NUCLEOTIDE SEQUENCE</scope>
    <source>
        <strain evidence="2">MMC_N1</strain>
    </source>
</reference>
<dbReference type="EMBL" id="JAPWTJ010000022">
    <property type="protein sequence ID" value="KAJ8984952.1"/>
    <property type="molecule type" value="Genomic_DNA"/>
</dbReference>
<protein>
    <recommendedName>
        <fullName evidence="4">CASP-like protein</fullName>
    </recommendedName>
</protein>
<evidence type="ECO:0000313" key="2">
    <source>
        <dbReference type="EMBL" id="KAJ8984952.1"/>
    </source>
</evidence>
<evidence type="ECO:0000256" key="1">
    <source>
        <dbReference type="SAM" id="Phobius"/>
    </source>
</evidence>
<keyword evidence="3" id="KW-1185">Reference proteome</keyword>
<organism evidence="2 3">
    <name type="scientific">Molorchus minor</name>
    <dbReference type="NCBI Taxonomy" id="1323400"/>
    <lineage>
        <taxon>Eukaryota</taxon>
        <taxon>Metazoa</taxon>
        <taxon>Ecdysozoa</taxon>
        <taxon>Arthropoda</taxon>
        <taxon>Hexapoda</taxon>
        <taxon>Insecta</taxon>
        <taxon>Pterygota</taxon>
        <taxon>Neoptera</taxon>
        <taxon>Endopterygota</taxon>
        <taxon>Coleoptera</taxon>
        <taxon>Polyphaga</taxon>
        <taxon>Cucujiformia</taxon>
        <taxon>Chrysomeloidea</taxon>
        <taxon>Cerambycidae</taxon>
        <taxon>Lamiinae</taxon>
        <taxon>Monochamini</taxon>
        <taxon>Molorchus</taxon>
    </lineage>
</organism>
<comment type="caution">
    <text evidence="2">The sequence shown here is derived from an EMBL/GenBank/DDBJ whole genome shotgun (WGS) entry which is preliminary data.</text>
</comment>
<accession>A0ABQ9K5X5</accession>
<evidence type="ECO:0008006" key="4">
    <source>
        <dbReference type="Google" id="ProtNLM"/>
    </source>
</evidence>
<sequence>MQKKTSESRKIICLTTTLEVLRLYNIFPKKDNEVNPGKLFYIKYIFAALAASVLLVSNSMHLFHTIIYKEYNHIDVDLSNILSLTGSYLVSIFCLLNSNTAAQMYILEHDLNDSFANCMLIQMILEAAILGCAASGFIQVCTY</sequence>
<dbReference type="Proteomes" id="UP001162164">
    <property type="component" value="Unassembled WGS sequence"/>
</dbReference>
<gene>
    <name evidence="2" type="ORF">NQ317_007821</name>
</gene>
<name>A0ABQ9K5X5_9CUCU</name>
<feature type="transmembrane region" description="Helical" evidence="1">
    <location>
        <begin position="119"/>
        <end position="140"/>
    </location>
</feature>